<dbReference type="InterPro" id="IPR051614">
    <property type="entry name" value="UPF0045_domain"/>
</dbReference>
<dbReference type="Proteomes" id="UP000614424">
    <property type="component" value="Unassembled WGS sequence"/>
</dbReference>
<evidence type="ECO:0000259" key="2">
    <source>
        <dbReference type="Pfam" id="PF01910"/>
    </source>
</evidence>
<evidence type="ECO:0000313" key="3">
    <source>
        <dbReference type="EMBL" id="MBC8316781.1"/>
    </source>
</evidence>
<dbReference type="AlphaFoldDB" id="A0A8J6NA27"/>
<protein>
    <submittedName>
        <fullName evidence="3">MTH1187 family thiamine-binding protein</fullName>
    </submittedName>
</protein>
<dbReference type="Pfam" id="PF01910">
    <property type="entry name" value="Thiamine_BP"/>
    <property type="match status" value="1"/>
</dbReference>
<dbReference type="GO" id="GO:0005829">
    <property type="term" value="C:cytosol"/>
    <property type="evidence" value="ECO:0007669"/>
    <property type="project" value="TreeGrafter"/>
</dbReference>
<dbReference type="PANTHER" id="PTHR33777">
    <property type="entry name" value="UPF0045 PROTEIN ECM15"/>
    <property type="match status" value="1"/>
</dbReference>
<feature type="domain" description="Thiamine-binding protein" evidence="2">
    <location>
        <begin position="5"/>
        <end position="95"/>
    </location>
</feature>
<dbReference type="Gene3D" id="3.30.70.930">
    <property type="match status" value="1"/>
</dbReference>
<organism evidence="3 4">
    <name type="scientific">Candidatus Desulfobia pelagia</name>
    <dbReference type="NCBI Taxonomy" id="2841692"/>
    <lineage>
        <taxon>Bacteria</taxon>
        <taxon>Pseudomonadati</taxon>
        <taxon>Thermodesulfobacteriota</taxon>
        <taxon>Desulfobulbia</taxon>
        <taxon>Desulfobulbales</taxon>
        <taxon>Desulfobulbaceae</taxon>
        <taxon>Candidatus Desulfobia</taxon>
    </lineage>
</organism>
<dbReference type="EMBL" id="JACNJZ010000054">
    <property type="protein sequence ID" value="MBC8316781.1"/>
    <property type="molecule type" value="Genomic_DNA"/>
</dbReference>
<sequence length="98" mass="10945">MALLQLTIIPLGTQTPSVGDYVADIQKALEKENVSFKLTDMGTLIQGDVHDLLQVVSRIYELPFQRGAERVVTQMVIDDRRDKDVAIGDKTSAVKERM</sequence>
<proteinExistence type="inferred from homology"/>
<reference evidence="3 4" key="1">
    <citation type="submission" date="2020-08" db="EMBL/GenBank/DDBJ databases">
        <title>Bridging the membrane lipid divide: bacteria of the FCB group superphylum have the potential to synthesize archaeal ether lipids.</title>
        <authorList>
            <person name="Villanueva L."/>
            <person name="Von Meijenfeldt F.A.B."/>
            <person name="Westbye A.B."/>
            <person name="Yadav S."/>
            <person name="Hopmans E.C."/>
            <person name="Dutilh B.E."/>
            <person name="Sinninghe Damste J.S."/>
        </authorList>
    </citation>
    <scope>NUCLEOTIDE SEQUENCE [LARGE SCALE GENOMIC DNA]</scope>
    <source>
        <strain evidence="3">NIOZ-UU47</strain>
    </source>
</reference>
<dbReference type="PANTHER" id="PTHR33777:SF1">
    <property type="entry name" value="UPF0045 PROTEIN ECM15"/>
    <property type="match status" value="1"/>
</dbReference>
<gene>
    <name evidence="3" type="ORF">H8E41_02680</name>
</gene>
<evidence type="ECO:0000256" key="1">
    <source>
        <dbReference type="ARBA" id="ARBA00010272"/>
    </source>
</evidence>
<evidence type="ECO:0000313" key="4">
    <source>
        <dbReference type="Proteomes" id="UP000614424"/>
    </source>
</evidence>
<comment type="similarity">
    <text evidence="1">Belongs to the UPF0045 family.</text>
</comment>
<dbReference type="InterPro" id="IPR029756">
    <property type="entry name" value="MTH1187/YkoF-like"/>
</dbReference>
<dbReference type="NCBIfam" id="TIGR00106">
    <property type="entry name" value="MTH1187 family thiamine-binding protein"/>
    <property type="match status" value="1"/>
</dbReference>
<dbReference type="InterPro" id="IPR002767">
    <property type="entry name" value="Thiamine_BP"/>
</dbReference>
<comment type="caution">
    <text evidence="3">The sequence shown here is derived from an EMBL/GenBank/DDBJ whole genome shotgun (WGS) entry which is preliminary data.</text>
</comment>
<name>A0A8J6NA27_9BACT</name>
<dbReference type="SUPFAM" id="SSF89957">
    <property type="entry name" value="MTH1187/YkoF-like"/>
    <property type="match status" value="1"/>
</dbReference>
<accession>A0A8J6NA27</accession>